<sequence length="198" mass="22113">MKRRSVSRKPDKFPAENVFERWTSEHLRPHSEFEQCHFIGGDFASATLGNKRFVDCLFERCNLSLASLAGTGLQNVAFQDCKLSGLQFTACRDMLFEVHFDRCQLSYASFYGKRMPGTHFGHCNLTDADFTGADLANADFQECTLNGAVFHQTQLSGADFRTATGFIIDPDINPLKKARFVLEGLPGLVNKYGVIIGQ</sequence>
<dbReference type="InterPro" id="IPR001646">
    <property type="entry name" value="5peptide_repeat"/>
</dbReference>
<dbReference type="OrthoDB" id="67652at2"/>
<dbReference type="AlphaFoldDB" id="A0A5B7ZVB3"/>
<proteinExistence type="predicted"/>
<dbReference type="PANTHER" id="PTHR42999:SF1">
    <property type="entry name" value="PENTAPEPTIDE REPEAT-CONTAINING PROTEIN"/>
    <property type="match status" value="1"/>
</dbReference>
<dbReference type="Pfam" id="PF00805">
    <property type="entry name" value="Pentapeptide"/>
    <property type="match status" value="1"/>
</dbReference>
<reference evidence="1 2" key="1">
    <citation type="submission" date="2019-06" db="EMBL/GenBank/DDBJ databases">
        <authorList>
            <person name="Srinivasan S."/>
        </authorList>
    </citation>
    <scope>NUCLEOTIDE SEQUENCE [LARGE SCALE GENOMIC DNA]</scope>
    <source>
        <strain evidence="1 2">17J68-5</strain>
    </source>
</reference>
<keyword evidence="2" id="KW-1185">Reference proteome</keyword>
<dbReference type="RefSeq" id="WP_139514229.1">
    <property type="nucleotide sequence ID" value="NZ_CP040896.1"/>
</dbReference>
<dbReference type="Proteomes" id="UP000305398">
    <property type="component" value="Chromosome"/>
</dbReference>
<protein>
    <submittedName>
        <fullName evidence="1">Pentapeptide repeat-containing protein</fullName>
    </submittedName>
</protein>
<gene>
    <name evidence="1" type="ORF">FHG12_03115</name>
</gene>
<dbReference type="SUPFAM" id="SSF141571">
    <property type="entry name" value="Pentapeptide repeat-like"/>
    <property type="match status" value="1"/>
</dbReference>
<accession>A0A5B7ZVB3</accession>
<dbReference type="Pfam" id="PF13599">
    <property type="entry name" value="Pentapeptide_4"/>
    <property type="match status" value="1"/>
</dbReference>
<organism evidence="1 2">
    <name type="scientific">Hymenobacter jejuensis</name>
    <dbReference type="NCBI Taxonomy" id="2502781"/>
    <lineage>
        <taxon>Bacteria</taxon>
        <taxon>Pseudomonadati</taxon>
        <taxon>Bacteroidota</taxon>
        <taxon>Cytophagia</taxon>
        <taxon>Cytophagales</taxon>
        <taxon>Hymenobacteraceae</taxon>
        <taxon>Hymenobacter</taxon>
    </lineage>
</organism>
<name>A0A5B7ZVB3_9BACT</name>
<evidence type="ECO:0000313" key="1">
    <source>
        <dbReference type="EMBL" id="QDA59154.1"/>
    </source>
</evidence>
<dbReference type="EMBL" id="CP040896">
    <property type="protein sequence ID" value="QDA59154.1"/>
    <property type="molecule type" value="Genomic_DNA"/>
</dbReference>
<dbReference type="KEGG" id="hyj:FHG12_03115"/>
<dbReference type="Gene3D" id="2.160.20.80">
    <property type="entry name" value="E3 ubiquitin-protein ligase SopA"/>
    <property type="match status" value="1"/>
</dbReference>
<dbReference type="InterPro" id="IPR052949">
    <property type="entry name" value="PA_immunity-related"/>
</dbReference>
<dbReference type="PANTHER" id="PTHR42999">
    <property type="entry name" value="ANTIBIOTIC RESISTANCE PROTEIN MCBG"/>
    <property type="match status" value="1"/>
</dbReference>
<evidence type="ECO:0000313" key="2">
    <source>
        <dbReference type="Proteomes" id="UP000305398"/>
    </source>
</evidence>